<evidence type="ECO:0000313" key="3">
    <source>
        <dbReference type="Proteomes" id="UP000694892"/>
    </source>
</evidence>
<organism evidence="2 3">
    <name type="scientific">Xenopus laevis</name>
    <name type="common">African clawed frog</name>
    <dbReference type="NCBI Taxonomy" id="8355"/>
    <lineage>
        <taxon>Eukaryota</taxon>
        <taxon>Metazoa</taxon>
        <taxon>Chordata</taxon>
        <taxon>Craniata</taxon>
        <taxon>Vertebrata</taxon>
        <taxon>Euteleostomi</taxon>
        <taxon>Amphibia</taxon>
        <taxon>Batrachia</taxon>
        <taxon>Anura</taxon>
        <taxon>Pipoidea</taxon>
        <taxon>Pipidae</taxon>
        <taxon>Xenopodinae</taxon>
        <taxon>Xenopus</taxon>
        <taxon>Xenopus</taxon>
    </lineage>
</organism>
<proteinExistence type="predicted"/>
<gene>
    <name evidence="2" type="ORF">XELAEV_18013889mg</name>
</gene>
<keyword evidence="1" id="KW-0732">Signal</keyword>
<sequence>MLLLLLTCPGLFQRLLQLREGELGQVQGSPIALQERADHGEIWPGTHRTGNYRGSLRLRTSSRHLGLWRGREGGGGKRVQRARAFPQSLKVLLSCTRARAQARIRETERVPWR</sequence>
<accession>A0A974HZK9</accession>
<name>A0A974HZK9_XENLA</name>
<dbReference type="Proteomes" id="UP000694892">
    <property type="component" value="Chromosome 2L"/>
</dbReference>
<dbReference type="AlphaFoldDB" id="A0A974HZK9"/>
<feature type="signal peptide" evidence="1">
    <location>
        <begin position="1"/>
        <end position="17"/>
    </location>
</feature>
<evidence type="ECO:0000313" key="2">
    <source>
        <dbReference type="EMBL" id="OCT96214.1"/>
    </source>
</evidence>
<evidence type="ECO:0008006" key="4">
    <source>
        <dbReference type="Google" id="ProtNLM"/>
    </source>
</evidence>
<dbReference type="EMBL" id="CM004468">
    <property type="protein sequence ID" value="OCT96214.1"/>
    <property type="molecule type" value="Genomic_DNA"/>
</dbReference>
<evidence type="ECO:0000256" key="1">
    <source>
        <dbReference type="SAM" id="SignalP"/>
    </source>
</evidence>
<feature type="chain" id="PRO_5037193080" description="Secreted protein" evidence="1">
    <location>
        <begin position="18"/>
        <end position="113"/>
    </location>
</feature>
<protein>
    <recommendedName>
        <fullName evidence="4">Secreted protein</fullName>
    </recommendedName>
</protein>
<reference evidence="3" key="1">
    <citation type="journal article" date="2016" name="Nature">
        <title>Genome evolution in the allotetraploid frog Xenopus laevis.</title>
        <authorList>
            <person name="Session A.M."/>
            <person name="Uno Y."/>
            <person name="Kwon T."/>
            <person name="Chapman J.A."/>
            <person name="Toyoda A."/>
            <person name="Takahashi S."/>
            <person name="Fukui A."/>
            <person name="Hikosaka A."/>
            <person name="Suzuki A."/>
            <person name="Kondo M."/>
            <person name="van Heeringen S.J."/>
            <person name="Quigley I."/>
            <person name="Heinz S."/>
            <person name="Ogino H."/>
            <person name="Ochi H."/>
            <person name="Hellsten U."/>
            <person name="Lyons J.B."/>
            <person name="Simakov O."/>
            <person name="Putnam N."/>
            <person name="Stites J."/>
            <person name="Kuroki Y."/>
            <person name="Tanaka T."/>
            <person name="Michiue T."/>
            <person name="Watanabe M."/>
            <person name="Bogdanovic O."/>
            <person name="Lister R."/>
            <person name="Georgiou G."/>
            <person name="Paranjpe S.S."/>
            <person name="van Kruijsbergen I."/>
            <person name="Shu S."/>
            <person name="Carlson J."/>
            <person name="Kinoshita T."/>
            <person name="Ohta Y."/>
            <person name="Mawaribuchi S."/>
            <person name="Jenkins J."/>
            <person name="Grimwood J."/>
            <person name="Schmutz J."/>
            <person name="Mitros T."/>
            <person name="Mozaffari S.V."/>
            <person name="Suzuki Y."/>
            <person name="Haramoto Y."/>
            <person name="Yamamoto T.S."/>
            <person name="Takagi C."/>
            <person name="Heald R."/>
            <person name="Miller K."/>
            <person name="Haudenschild C."/>
            <person name="Kitzman J."/>
            <person name="Nakayama T."/>
            <person name="Izutsu Y."/>
            <person name="Robert J."/>
            <person name="Fortriede J."/>
            <person name="Burns K."/>
            <person name="Lotay V."/>
            <person name="Karimi K."/>
            <person name="Yasuoka Y."/>
            <person name="Dichmann D.S."/>
            <person name="Flajnik M.F."/>
            <person name="Houston D.W."/>
            <person name="Shendure J."/>
            <person name="DuPasquier L."/>
            <person name="Vize P.D."/>
            <person name="Zorn A.M."/>
            <person name="Ito M."/>
            <person name="Marcotte E.M."/>
            <person name="Wallingford J.B."/>
            <person name="Ito Y."/>
            <person name="Asashima M."/>
            <person name="Ueno N."/>
            <person name="Matsuda Y."/>
            <person name="Veenstra G.J."/>
            <person name="Fujiyama A."/>
            <person name="Harland R.M."/>
            <person name="Taira M."/>
            <person name="Rokhsar D.S."/>
        </authorList>
    </citation>
    <scope>NUCLEOTIDE SEQUENCE [LARGE SCALE GENOMIC DNA]</scope>
    <source>
        <strain evidence="3">J</strain>
    </source>
</reference>